<comment type="caution">
    <text evidence="3">The sequence shown here is derived from an EMBL/GenBank/DDBJ whole genome shotgun (WGS) entry which is preliminary data.</text>
</comment>
<dbReference type="Proteomes" id="UP000027866">
    <property type="component" value="Unassembled WGS sequence"/>
</dbReference>
<keyword evidence="4" id="KW-1185">Reference proteome</keyword>
<feature type="coiled-coil region" evidence="1">
    <location>
        <begin position="279"/>
        <end position="310"/>
    </location>
</feature>
<accession>A0A074MMN1</accession>
<feature type="transmembrane region" description="Helical" evidence="2">
    <location>
        <begin position="355"/>
        <end position="376"/>
    </location>
</feature>
<dbReference type="Pfam" id="PF13365">
    <property type="entry name" value="Trypsin_2"/>
    <property type="match status" value="1"/>
</dbReference>
<dbReference type="GO" id="GO:0006508">
    <property type="term" value="P:proteolysis"/>
    <property type="evidence" value="ECO:0007669"/>
    <property type="project" value="UniProtKB-KW"/>
</dbReference>
<evidence type="ECO:0000313" key="4">
    <source>
        <dbReference type="Proteomes" id="UP000027866"/>
    </source>
</evidence>
<dbReference type="InterPro" id="IPR001940">
    <property type="entry name" value="Peptidase_S1C"/>
</dbReference>
<proteinExistence type="predicted"/>
<dbReference type="Gene3D" id="2.40.10.10">
    <property type="entry name" value="Trypsin-like serine proteases"/>
    <property type="match status" value="2"/>
</dbReference>
<keyword evidence="2" id="KW-0812">Transmembrane</keyword>
<dbReference type="PRINTS" id="PR00834">
    <property type="entry name" value="PROTEASES2C"/>
</dbReference>
<dbReference type="GO" id="GO:0004252">
    <property type="term" value="F:serine-type endopeptidase activity"/>
    <property type="evidence" value="ECO:0007669"/>
    <property type="project" value="InterPro"/>
</dbReference>
<dbReference type="EMBL" id="JMIX01000007">
    <property type="protein sequence ID" value="KEO93088.1"/>
    <property type="molecule type" value="Genomic_DNA"/>
</dbReference>
<gene>
    <name evidence="3" type="ORF">EH32_12745</name>
</gene>
<dbReference type="KEGG" id="elq:Ga0102493_112027"/>
<protein>
    <submittedName>
        <fullName evidence="3">Protease</fullName>
    </submittedName>
</protein>
<organism evidence="3 4">
    <name type="scientific">Erythrobacter litoralis</name>
    <dbReference type="NCBI Taxonomy" id="39960"/>
    <lineage>
        <taxon>Bacteria</taxon>
        <taxon>Pseudomonadati</taxon>
        <taxon>Pseudomonadota</taxon>
        <taxon>Alphaproteobacteria</taxon>
        <taxon>Sphingomonadales</taxon>
        <taxon>Erythrobacteraceae</taxon>
        <taxon>Erythrobacter/Porphyrobacter group</taxon>
        <taxon>Erythrobacter</taxon>
    </lineage>
</organism>
<dbReference type="InterPro" id="IPR043504">
    <property type="entry name" value="Peptidase_S1_PA_chymotrypsin"/>
</dbReference>
<sequence>MLYRATMNDSLAISRLLRRAATAFAALVLAAALAVPVAPLSAPARADAGDIEAAARGVVRVVLIARDGEELVPVTHGSGFAVTPTMIVTNAHVIREALQDDSLRIGIVPSEGDDGAYARAVAVSPRNDLALVEIVDGSLRLPPLTLSGEAQRGLGEVSAVGYPMNVDLAQGLELGDIFRAQPPVKSRGFLSGERPSRQFDTILHTAPIARGNSGGPLLDACGRVLGVNSFGADSNGSDAEFYFAVSLRELIPFLRANEIDPRVNALPCRSIDDLNAAERARFDAQRAEARAKLQAREQELRETRDKARIAALLAVSEERENAMAIAAVLLLMGGGAGFMAAQFRRRALTGEASQTPALLVAGLAGAALIGAVLVWITRPGFAEVEDRVAAAMEAQGAASGAGEDEGAGPPASLARDGTLICSLVPDRSRIVTARTDDVQFDWAGDGCVNSRTQYGLMDGEWTRVFVPDDEEAVAINIYDPDSRTFRTDRYLLGREAMAEARRVRDAYDPPACGLTDSGRIVAEQQSAVMALLPDRPNERLIFSCRPKGAGGSNTGG</sequence>
<keyword evidence="2" id="KW-1133">Transmembrane helix</keyword>
<name>A0A074MMN1_9SPHN</name>
<dbReference type="SUPFAM" id="SSF50494">
    <property type="entry name" value="Trypsin-like serine proteases"/>
    <property type="match status" value="1"/>
</dbReference>
<reference evidence="3 4" key="1">
    <citation type="submission" date="2014-04" db="EMBL/GenBank/DDBJ databases">
        <title>A comprehensive comparison of genomes of Erythrobacter spp. Strains.</title>
        <authorList>
            <person name="Zheng Q."/>
        </authorList>
    </citation>
    <scope>NUCLEOTIDE SEQUENCE [LARGE SCALE GENOMIC DNA]</scope>
    <source>
        <strain evidence="3 4">DSM 8509</strain>
    </source>
</reference>
<keyword evidence="3" id="KW-0378">Hydrolase</keyword>
<dbReference type="PANTHER" id="PTHR43019:SF23">
    <property type="entry name" value="PROTEASE DO-LIKE 5, CHLOROPLASTIC"/>
    <property type="match status" value="1"/>
</dbReference>
<keyword evidence="3" id="KW-0645">Protease</keyword>
<dbReference type="InterPro" id="IPR009003">
    <property type="entry name" value="Peptidase_S1_PA"/>
</dbReference>
<feature type="transmembrane region" description="Helical" evidence="2">
    <location>
        <begin position="322"/>
        <end position="343"/>
    </location>
</feature>
<dbReference type="PANTHER" id="PTHR43019">
    <property type="entry name" value="SERINE ENDOPROTEASE DEGS"/>
    <property type="match status" value="1"/>
</dbReference>
<dbReference type="PATRIC" id="fig|39960.10.peg.1115"/>
<dbReference type="AlphaFoldDB" id="A0A074MMN1"/>
<evidence type="ECO:0000256" key="1">
    <source>
        <dbReference type="SAM" id="Coils"/>
    </source>
</evidence>
<evidence type="ECO:0000256" key="2">
    <source>
        <dbReference type="SAM" id="Phobius"/>
    </source>
</evidence>
<keyword evidence="2" id="KW-0472">Membrane</keyword>
<evidence type="ECO:0000313" key="3">
    <source>
        <dbReference type="EMBL" id="KEO93088.1"/>
    </source>
</evidence>
<keyword evidence="1" id="KW-0175">Coiled coil</keyword>